<keyword evidence="1" id="KW-0472">Membrane</keyword>
<reference evidence="2 3" key="1">
    <citation type="submission" date="2024-09" db="EMBL/GenBank/DDBJ databases">
        <title>Floridaenema gen nov. (Aerosakkonemataceae, Aerosakkonematales ord. nov., Cyanobacteria) from benthic tropical and subtropical fresh waters, with the description of four new species.</title>
        <authorList>
            <person name="Moretto J.A."/>
            <person name="Berthold D.E."/>
            <person name="Lefler F.W."/>
            <person name="Huang I.-S."/>
            <person name="Laughinghouse H. IV."/>
        </authorList>
    </citation>
    <scope>NUCLEOTIDE SEQUENCE [LARGE SCALE GENOMIC DNA]</scope>
    <source>
        <strain evidence="2 3">BLCC-F154</strain>
    </source>
</reference>
<dbReference type="EMBL" id="JBHFNS010000066">
    <property type="protein sequence ID" value="MFB2936999.1"/>
    <property type="molecule type" value="Genomic_DNA"/>
</dbReference>
<keyword evidence="1" id="KW-0812">Transmembrane</keyword>
<sequence length="55" mass="6179">MATAKVTQPFLVAQIMLKPLDFSGFLPYCFLPSAIVVSTLIVELLKISQSEIYRF</sequence>
<protein>
    <submittedName>
        <fullName evidence="2">Uncharacterized protein</fullName>
    </submittedName>
</protein>
<keyword evidence="3" id="KW-1185">Reference proteome</keyword>
<gene>
    <name evidence="2" type="ORF">ACE1B6_17255</name>
</gene>
<organism evidence="2 3">
    <name type="scientific">Floridaenema fluviatile BLCC-F154</name>
    <dbReference type="NCBI Taxonomy" id="3153640"/>
    <lineage>
        <taxon>Bacteria</taxon>
        <taxon>Bacillati</taxon>
        <taxon>Cyanobacteriota</taxon>
        <taxon>Cyanophyceae</taxon>
        <taxon>Oscillatoriophycideae</taxon>
        <taxon>Aerosakkonematales</taxon>
        <taxon>Aerosakkonemataceae</taxon>
        <taxon>Floridanema</taxon>
        <taxon>Floridanema fluviatile</taxon>
    </lineage>
</organism>
<comment type="caution">
    <text evidence="2">The sequence shown here is derived from an EMBL/GenBank/DDBJ whole genome shotgun (WGS) entry which is preliminary data.</text>
</comment>
<proteinExistence type="predicted"/>
<evidence type="ECO:0000313" key="2">
    <source>
        <dbReference type="EMBL" id="MFB2936999.1"/>
    </source>
</evidence>
<name>A0ABV4YDU3_9CYAN</name>
<dbReference type="RefSeq" id="WP_413258493.1">
    <property type="nucleotide sequence ID" value="NZ_JBHFNS010000066.1"/>
</dbReference>
<evidence type="ECO:0000256" key="1">
    <source>
        <dbReference type="SAM" id="Phobius"/>
    </source>
</evidence>
<evidence type="ECO:0000313" key="3">
    <source>
        <dbReference type="Proteomes" id="UP001576776"/>
    </source>
</evidence>
<keyword evidence="1" id="KW-1133">Transmembrane helix</keyword>
<accession>A0ABV4YDU3</accession>
<dbReference type="Proteomes" id="UP001576776">
    <property type="component" value="Unassembled WGS sequence"/>
</dbReference>
<feature type="transmembrane region" description="Helical" evidence="1">
    <location>
        <begin position="25"/>
        <end position="45"/>
    </location>
</feature>